<protein>
    <submittedName>
        <fullName evidence="1">Uncharacterized protein</fullName>
    </submittedName>
</protein>
<evidence type="ECO:0000313" key="2">
    <source>
        <dbReference type="Proteomes" id="UP001274896"/>
    </source>
</evidence>
<dbReference type="EMBL" id="JAUCMX010000018">
    <property type="protein sequence ID" value="KAK3517272.1"/>
    <property type="molecule type" value="Genomic_DNA"/>
</dbReference>
<sequence>ALVSQAEWRKGKLLWEVGGVS</sequence>
<dbReference type="Proteomes" id="UP001274896">
    <property type="component" value="Unassembled WGS sequence"/>
</dbReference>
<feature type="non-terminal residue" evidence="1">
    <location>
        <position position="1"/>
    </location>
</feature>
<dbReference type="AlphaFoldDB" id="A0AAE0QBI3"/>
<evidence type="ECO:0000313" key="1">
    <source>
        <dbReference type="EMBL" id="KAK3517272.1"/>
    </source>
</evidence>
<accession>A0AAE0QBI3</accession>
<comment type="caution">
    <text evidence="1">The sequence shown here is derived from an EMBL/GenBank/DDBJ whole genome shotgun (WGS) entry which is preliminary data.</text>
</comment>
<keyword evidence="2" id="KW-1185">Reference proteome</keyword>
<reference evidence="1" key="1">
    <citation type="submission" date="2023-06" db="EMBL/GenBank/DDBJ databases">
        <title>Male Hemibagrus guttatus genome.</title>
        <authorList>
            <person name="Bian C."/>
        </authorList>
    </citation>
    <scope>NUCLEOTIDE SEQUENCE</scope>
    <source>
        <strain evidence="1">Male_cb2023</strain>
        <tissue evidence="1">Muscle</tissue>
    </source>
</reference>
<name>A0AAE0QBI3_9TELE</name>
<organism evidence="1 2">
    <name type="scientific">Hemibagrus guttatus</name>
    <dbReference type="NCBI Taxonomy" id="175788"/>
    <lineage>
        <taxon>Eukaryota</taxon>
        <taxon>Metazoa</taxon>
        <taxon>Chordata</taxon>
        <taxon>Craniata</taxon>
        <taxon>Vertebrata</taxon>
        <taxon>Euteleostomi</taxon>
        <taxon>Actinopterygii</taxon>
        <taxon>Neopterygii</taxon>
        <taxon>Teleostei</taxon>
        <taxon>Ostariophysi</taxon>
        <taxon>Siluriformes</taxon>
        <taxon>Bagridae</taxon>
        <taxon>Hemibagrus</taxon>
    </lineage>
</organism>
<gene>
    <name evidence="1" type="ORF">QTP70_002237</name>
</gene>
<proteinExistence type="predicted"/>